<reference evidence="1 2" key="1">
    <citation type="submission" date="2024-03" db="EMBL/GenBank/DDBJ databases">
        <title>The genome assembly and annotation of the cricket Gryllus longicercus Weissman &amp; Gray.</title>
        <authorList>
            <person name="Szrajer S."/>
            <person name="Gray D."/>
            <person name="Ylla G."/>
        </authorList>
    </citation>
    <scope>NUCLEOTIDE SEQUENCE [LARGE SCALE GENOMIC DNA]</scope>
    <source>
        <strain evidence="1">DAG 2021-001</strain>
        <tissue evidence="1">Whole body minus gut</tissue>
    </source>
</reference>
<protein>
    <submittedName>
        <fullName evidence="1">Uncharacterized protein</fullName>
    </submittedName>
</protein>
<comment type="caution">
    <text evidence="1">The sequence shown here is derived from an EMBL/GenBank/DDBJ whole genome shotgun (WGS) entry which is preliminary data.</text>
</comment>
<evidence type="ECO:0000313" key="2">
    <source>
        <dbReference type="Proteomes" id="UP001378592"/>
    </source>
</evidence>
<gene>
    <name evidence="1" type="ORF">R5R35_004456</name>
</gene>
<accession>A0AAN9V7I5</accession>
<dbReference type="AlphaFoldDB" id="A0AAN9V7I5"/>
<name>A0AAN9V7I5_9ORTH</name>
<dbReference type="Proteomes" id="UP001378592">
    <property type="component" value="Unassembled WGS sequence"/>
</dbReference>
<organism evidence="1 2">
    <name type="scientific">Gryllus longicercus</name>
    <dbReference type="NCBI Taxonomy" id="2509291"/>
    <lineage>
        <taxon>Eukaryota</taxon>
        <taxon>Metazoa</taxon>
        <taxon>Ecdysozoa</taxon>
        <taxon>Arthropoda</taxon>
        <taxon>Hexapoda</taxon>
        <taxon>Insecta</taxon>
        <taxon>Pterygota</taxon>
        <taxon>Neoptera</taxon>
        <taxon>Polyneoptera</taxon>
        <taxon>Orthoptera</taxon>
        <taxon>Ensifera</taxon>
        <taxon>Gryllidea</taxon>
        <taxon>Grylloidea</taxon>
        <taxon>Gryllidae</taxon>
        <taxon>Gryllinae</taxon>
        <taxon>Gryllus</taxon>
    </lineage>
</organism>
<proteinExistence type="predicted"/>
<sequence length="158" mass="17850">MSQALSSNRKRVRSNNCEEECCDFMPLSKRINNLHINNGSCCNGLVHPEHSNFKQDGAFEDCHSGDVNVLSHSSDPLQLPFSTMPENVIQPGVKHFDFHNGENSNESSSSVNGWMSEQVLSLYSPDLGATDNPFYYENNKLLFALYMERMQRGGHEVY</sequence>
<keyword evidence="2" id="KW-1185">Reference proteome</keyword>
<dbReference type="EMBL" id="JAZDUA010000406">
    <property type="protein sequence ID" value="KAK7793024.1"/>
    <property type="molecule type" value="Genomic_DNA"/>
</dbReference>
<evidence type="ECO:0000313" key="1">
    <source>
        <dbReference type="EMBL" id="KAK7793024.1"/>
    </source>
</evidence>